<dbReference type="Pfam" id="PF13374">
    <property type="entry name" value="TPR_10"/>
    <property type="match status" value="2"/>
</dbReference>
<evidence type="ECO:0000256" key="4">
    <source>
        <dbReference type="ARBA" id="ARBA00022701"/>
    </source>
</evidence>
<dbReference type="InterPro" id="IPR011990">
    <property type="entry name" value="TPR-like_helical_dom_sf"/>
</dbReference>
<evidence type="ECO:0000256" key="2">
    <source>
        <dbReference type="ARBA" id="ARBA00009622"/>
    </source>
</evidence>
<feature type="domain" description="DUF4062" evidence="11">
    <location>
        <begin position="7"/>
        <end position="93"/>
    </location>
</feature>
<keyword evidence="10" id="KW-1133">Transmembrane helix</keyword>
<evidence type="ECO:0000256" key="6">
    <source>
        <dbReference type="ARBA" id="ARBA00022803"/>
    </source>
</evidence>
<dbReference type="GO" id="GO:0005871">
    <property type="term" value="C:kinesin complex"/>
    <property type="evidence" value="ECO:0007669"/>
    <property type="project" value="InterPro"/>
</dbReference>
<evidence type="ECO:0000259" key="11">
    <source>
        <dbReference type="Pfam" id="PF13271"/>
    </source>
</evidence>
<comment type="subcellular location">
    <subcellularLocation>
        <location evidence="1">Cytoplasm</location>
        <location evidence="1">Cytoskeleton</location>
    </subcellularLocation>
</comment>
<gene>
    <name evidence="12" type="ORF">SAMN02949497_4110</name>
</gene>
<dbReference type="AlphaFoldDB" id="A0A1Y6D907"/>
<dbReference type="SMART" id="SM00028">
    <property type="entry name" value="TPR"/>
    <property type="match status" value="7"/>
</dbReference>
<dbReference type="PRINTS" id="PR00381">
    <property type="entry name" value="KINESINLIGHT"/>
</dbReference>
<dbReference type="GO" id="GO:0019894">
    <property type="term" value="F:kinesin binding"/>
    <property type="evidence" value="ECO:0007669"/>
    <property type="project" value="TreeGrafter"/>
</dbReference>
<reference evidence="12 13" key="1">
    <citation type="submission" date="2016-12" db="EMBL/GenBank/DDBJ databases">
        <authorList>
            <person name="Song W.-J."/>
            <person name="Kurnit D.M."/>
        </authorList>
    </citation>
    <scope>NUCLEOTIDE SEQUENCE [LARGE SCALE GENOMIC DNA]</scope>
    <source>
        <strain evidence="12 13">175</strain>
    </source>
</reference>
<keyword evidence="9" id="KW-0206">Cytoskeleton</keyword>
<dbReference type="Gene3D" id="1.25.40.10">
    <property type="entry name" value="Tetratricopeptide repeat domain"/>
    <property type="match status" value="3"/>
</dbReference>
<dbReference type="GO" id="GO:0007018">
    <property type="term" value="P:microtubule-based movement"/>
    <property type="evidence" value="ECO:0007669"/>
    <property type="project" value="TreeGrafter"/>
</dbReference>
<dbReference type="GO" id="GO:0005874">
    <property type="term" value="C:microtubule"/>
    <property type="evidence" value="ECO:0007669"/>
    <property type="project" value="UniProtKB-KW"/>
</dbReference>
<keyword evidence="5" id="KW-0677">Repeat</keyword>
<keyword evidence="13" id="KW-1185">Reference proteome</keyword>
<keyword evidence="8" id="KW-0505">Motor protein</keyword>
<keyword evidence="10" id="KW-0812">Transmembrane</keyword>
<dbReference type="PANTHER" id="PTHR45783:SF3">
    <property type="entry name" value="KINESIN LIGHT CHAIN"/>
    <property type="match status" value="1"/>
</dbReference>
<proteinExistence type="inferred from homology"/>
<dbReference type="STRING" id="1760988.SAMN02949497_4110"/>
<dbReference type="PANTHER" id="PTHR45783">
    <property type="entry name" value="KINESIN LIGHT CHAIN"/>
    <property type="match status" value="1"/>
</dbReference>
<dbReference type="InterPro" id="IPR002151">
    <property type="entry name" value="Kinesin_light"/>
</dbReference>
<evidence type="ECO:0000256" key="3">
    <source>
        <dbReference type="ARBA" id="ARBA00022490"/>
    </source>
</evidence>
<evidence type="ECO:0000256" key="1">
    <source>
        <dbReference type="ARBA" id="ARBA00004245"/>
    </source>
</evidence>
<dbReference type="Proteomes" id="UP000192923">
    <property type="component" value="Unassembled WGS sequence"/>
</dbReference>
<dbReference type="InterPro" id="IPR025139">
    <property type="entry name" value="DUF4062"/>
</dbReference>
<dbReference type="Pfam" id="PF13424">
    <property type="entry name" value="TPR_12"/>
    <property type="match status" value="2"/>
</dbReference>
<comment type="similarity">
    <text evidence="2">Belongs to the kinesin light chain family.</text>
</comment>
<dbReference type="Pfam" id="PF13271">
    <property type="entry name" value="DUF4062"/>
    <property type="match status" value="1"/>
</dbReference>
<dbReference type="SUPFAM" id="SSF48452">
    <property type="entry name" value="TPR-like"/>
    <property type="match status" value="3"/>
</dbReference>
<evidence type="ECO:0000256" key="7">
    <source>
        <dbReference type="ARBA" id="ARBA00023054"/>
    </source>
</evidence>
<keyword evidence="3" id="KW-0963">Cytoplasm</keyword>
<protein>
    <submittedName>
        <fullName evidence="12">Tetratricopeptide repeat-containing protein</fullName>
    </submittedName>
</protein>
<dbReference type="EMBL" id="FXAM01000001">
    <property type="protein sequence ID" value="SMF96704.1"/>
    <property type="molecule type" value="Genomic_DNA"/>
</dbReference>
<evidence type="ECO:0000313" key="13">
    <source>
        <dbReference type="Proteomes" id="UP000192923"/>
    </source>
</evidence>
<feature type="transmembrane region" description="Helical" evidence="10">
    <location>
        <begin position="181"/>
        <end position="205"/>
    </location>
</feature>
<keyword evidence="6" id="KW-0802">TPR repeat</keyword>
<dbReference type="RefSeq" id="WP_176225312.1">
    <property type="nucleotide sequence ID" value="NZ_FXAM01000001.1"/>
</dbReference>
<keyword evidence="7" id="KW-0175">Coiled coil</keyword>
<evidence type="ECO:0000313" key="12">
    <source>
        <dbReference type="EMBL" id="SMF96704.1"/>
    </source>
</evidence>
<organism evidence="12 13">
    <name type="scientific">Methylomagnum ishizawai</name>
    <dbReference type="NCBI Taxonomy" id="1760988"/>
    <lineage>
        <taxon>Bacteria</taxon>
        <taxon>Pseudomonadati</taxon>
        <taxon>Pseudomonadota</taxon>
        <taxon>Gammaproteobacteria</taxon>
        <taxon>Methylococcales</taxon>
        <taxon>Methylococcaceae</taxon>
        <taxon>Methylomagnum</taxon>
    </lineage>
</organism>
<name>A0A1Y6D907_9GAMM</name>
<dbReference type="GO" id="GO:0005737">
    <property type="term" value="C:cytoplasm"/>
    <property type="evidence" value="ECO:0007669"/>
    <property type="project" value="TreeGrafter"/>
</dbReference>
<accession>A0A1Y6D907</accession>
<evidence type="ECO:0000256" key="5">
    <source>
        <dbReference type="ARBA" id="ARBA00022737"/>
    </source>
</evidence>
<dbReference type="InterPro" id="IPR019734">
    <property type="entry name" value="TPR_rpt"/>
</dbReference>
<evidence type="ECO:0000256" key="9">
    <source>
        <dbReference type="ARBA" id="ARBA00023212"/>
    </source>
</evidence>
<evidence type="ECO:0000256" key="10">
    <source>
        <dbReference type="SAM" id="Phobius"/>
    </source>
</evidence>
<keyword evidence="10" id="KW-0472">Membrane</keyword>
<keyword evidence="4" id="KW-0493">Microtubule</keyword>
<sequence length="704" mass="78176">MNAPPLVFVSATSGDLRSVRKLVSQALLTIGCHPVEQSHFGPDYREVRKMLGDRIAECQALIHIVGFRYGAEPDPARLPQGAERRSYTQLEYDLGRELQRKRGDGRFRVYTFVCPEGFPFDAEPEAEDDEKRGLQSAHRRAILGGEILYETPADPAGLEARIHVLREEARRLRVEHERHRGTMLAVGLAIVLALAGIGGGVYWYLPRHVERTVAETIDPAMIGERLRTEIRARFERDAEAARSEGKHWGALRELEKGRDAALARVDDVVATIREGLAGNPDPIFKEASRILEKEGGESALQYLESHKAEALAGIDRAATQEESALNNLKKKLQPLLLQADLLETKQDRAGALALLRTVADKAPGWWEARLRLGDSLYFMALYAEAEPHLRAALALAMDEKDRAVASNDLAQLLKATNRLVEAEPLMRRALAIDEQSYGPEHPDVARDLNNLAQLLQATNRLAEAEPLMRRVVKIFEKSYGPEHPNVATALNNLASLLQDTNRLAEVEPLMRRALAIDENSYGPEHPKVAAALNNLAQLLQATNRLAEAEPLMRRALAIDEQSYGPEHPNVATDLNNLALLLQDTNRLAEAEPLMRRALAIDEKSYGPEHPNVAIRLNNLALLLKATNRLAEAEPLMRRALVIFLLFTRATGHEHPGLRKVFGNYRQLLLAQHLPAPQIQTRLAEAATAAGYGAAEWATVQAAWK</sequence>
<evidence type="ECO:0000256" key="8">
    <source>
        <dbReference type="ARBA" id="ARBA00023175"/>
    </source>
</evidence>